<dbReference type="AlphaFoldDB" id="A0ABC9YM81"/>
<reference evidence="2 3" key="2">
    <citation type="journal article" date="2016" name="Genome Announc.">
        <title>Draft Genome Sequence of Erythromycin- and Oxytetracycline-Sensitive Nocardia seriolae Strain U-1 (NBRC 110359).</title>
        <authorList>
            <person name="Imajoh M."/>
            <person name="Sukeda M."/>
            <person name="Shimizu M."/>
            <person name="Yamane J."/>
            <person name="Ohnishi K."/>
            <person name="Oshima S."/>
        </authorList>
    </citation>
    <scope>NUCLEOTIDE SEQUENCE [LARGE SCALE GENOMIC DNA]</scope>
    <source>
        <strain evidence="2 3">U-1</strain>
    </source>
</reference>
<organism evidence="2 3">
    <name type="scientific">Nocardia seriolae</name>
    <dbReference type="NCBI Taxonomy" id="37332"/>
    <lineage>
        <taxon>Bacteria</taxon>
        <taxon>Bacillati</taxon>
        <taxon>Actinomycetota</taxon>
        <taxon>Actinomycetes</taxon>
        <taxon>Mycobacteriales</taxon>
        <taxon>Nocardiaceae</taxon>
        <taxon>Nocardia</taxon>
    </lineage>
</organism>
<evidence type="ECO:0000313" key="2">
    <source>
        <dbReference type="EMBL" id="GAP26283.1"/>
    </source>
</evidence>
<dbReference type="RefSeq" id="WP_033091367.1">
    <property type="nucleotide sequence ID" value="NZ_AP028458.1"/>
</dbReference>
<keyword evidence="3" id="KW-1185">Reference proteome</keyword>
<proteinExistence type="predicted"/>
<protein>
    <submittedName>
        <fullName evidence="2">Uncharacterized protein</fullName>
    </submittedName>
</protein>
<name>A0ABC9YM81_9NOCA</name>
<dbReference type="EMBL" id="BBYQ01000005">
    <property type="protein sequence ID" value="GAP26283.1"/>
    <property type="molecule type" value="Genomic_DNA"/>
</dbReference>
<sequence length="94" mass="10322">MACMESRTGTNEGHAAIIVRWHGAETKVIFESTEVGPRIEVAWMAAAESGVRVFLDFAEAELLADTVKFLVARVTRRGDFDGDLVPPDWAQGPF</sequence>
<dbReference type="Proteomes" id="UP000180166">
    <property type="component" value="Chromosome"/>
</dbReference>
<gene>
    <name evidence="1" type="ORF">NS506_07684</name>
    <name evidence="2" type="ORF">NSK11_contig00005-0011</name>
</gene>
<dbReference type="Proteomes" id="UP000037179">
    <property type="component" value="Unassembled WGS sequence"/>
</dbReference>
<reference evidence="1 4" key="3">
    <citation type="submission" date="2016-10" db="EMBL/GenBank/DDBJ databases">
        <title>Genome sequence of Nocardia seriolae strain EM150506, isolated from Anguila japonica.</title>
        <authorList>
            <person name="Han H.-J."/>
        </authorList>
    </citation>
    <scope>NUCLEOTIDE SEQUENCE [LARGE SCALE GENOMIC DNA]</scope>
    <source>
        <strain evidence="1 4">EM150506</strain>
    </source>
</reference>
<accession>A0ABC9YM81</accession>
<dbReference type="KEGG" id="nsr:NS506_07684"/>
<reference evidence="3" key="1">
    <citation type="submission" date="2015-07" db="EMBL/GenBank/DDBJ databases">
        <title>Nocardia seriolae U-1 whole genome shotgun sequence.</title>
        <authorList>
            <person name="Imajoh M."/>
            <person name="Fukumoto Y."/>
            <person name="Sukeda M."/>
            <person name="Yamane J."/>
            <person name="Yamasaki K."/>
            <person name="Shimizu M."/>
            <person name="Ohnishi K."/>
            <person name="Oshima S."/>
        </authorList>
    </citation>
    <scope>NUCLEOTIDE SEQUENCE [LARGE SCALE GENOMIC DNA]</scope>
    <source>
        <strain evidence="3">U-1</strain>
    </source>
</reference>
<dbReference type="EMBL" id="CP017839">
    <property type="protein sequence ID" value="APB01703.1"/>
    <property type="molecule type" value="Genomic_DNA"/>
</dbReference>
<evidence type="ECO:0000313" key="3">
    <source>
        <dbReference type="Proteomes" id="UP000037179"/>
    </source>
</evidence>
<evidence type="ECO:0000313" key="1">
    <source>
        <dbReference type="EMBL" id="APB01703.1"/>
    </source>
</evidence>
<evidence type="ECO:0000313" key="4">
    <source>
        <dbReference type="Proteomes" id="UP000180166"/>
    </source>
</evidence>